<protein>
    <submittedName>
        <fullName evidence="2">Uncharacterized protein</fullName>
    </submittedName>
</protein>
<accession>A0A822ZKB3</accession>
<reference evidence="2 3" key="1">
    <citation type="journal article" date="2020" name="Mol. Biol. Evol.">
        <title>Distinct Expression and Methylation Patterns for Genes with Different Fates following a Single Whole-Genome Duplication in Flowering Plants.</title>
        <authorList>
            <person name="Shi T."/>
            <person name="Rahmani R.S."/>
            <person name="Gugger P.F."/>
            <person name="Wang M."/>
            <person name="Li H."/>
            <person name="Zhang Y."/>
            <person name="Li Z."/>
            <person name="Wang Q."/>
            <person name="Van de Peer Y."/>
            <person name="Marchal K."/>
            <person name="Chen J."/>
        </authorList>
    </citation>
    <scope>NUCLEOTIDE SEQUENCE [LARGE SCALE GENOMIC DNA]</scope>
    <source>
        <tissue evidence="2">Leaf</tissue>
    </source>
</reference>
<dbReference type="Proteomes" id="UP000607653">
    <property type="component" value="Unassembled WGS sequence"/>
</dbReference>
<evidence type="ECO:0000313" key="2">
    <source>
        <dbReference type="EMBL" id="DAD44031.1"/>
    </source>
</evidence>
<evidence type="ECO:0000313" key="3">
    <source>
        <dbReference type="Proteomes" id="UP000607653"/>
    </source>
</evidence>
<gene>
    <name evidence="2" type="ORF">HUJ06_002261</name>
</gene>
<feature type="region of interest" description="Disordered" evidence="1">
    <location>
        <begin position="95"/>
        <end position="119"/>
    </location>
</feature>
<dbReference type="EMBL" id="DUZY01000006">
    <property type="protein sequence ID" value="DAD44031.1"/>
    <property type="molecule type" value="Genomic_DNA"/>
</dbReference>
<comment type="caution">
    <text evidence="2">The sequence shown here is derived from an EMBL/GenBank/DDBJ whole genome shotgun (WGS) entry which is preliminary data.</text>
</comment>
<evidence type="ECO:0000256" key="1">
    <source>
        <dbReference type="SAM" id="MobiDB-lite"/>
    </source>
</evidence>
<dbReference type="AlphaFoldDB" id="A0A822ZKB3"/>
<organism evidence="2 3">
    <name type="scientific">Nelumbo nucifera</name>
    <name type="common">Sacred lotus</name>
    <dbReference type="NCBI Taxonomy" id="4432"/>
    <lineage>
        <taxon>Eukaryota</taxon>
        <taxon>Viridiplantae</taxon>
        <taxon>Streptophyta</taxon>
        <taxon>Embryophyta</taxon>
        <taxon>Tracheophyta</taxon>
        <taxon>Spermatophyta</taxon>
        <taxon>Magnoliopsida</taxon>
        <taxon>Proteales</taxon>
        <taxon>Nelumbonaceae</taxon>
        <taxon>Nelumbo</taxon>
    </lineage>
</organism>
<sequence>MYSPTLIETTLPQDIPIDSSVPFFLLSLIYIGFAPSSVDKNLGLDVQSRNFSIFTKRRALTHLDIQGYWSVKLEGDLEDKCNQLVVFNGPWDDDYDDARSSENEGDCADVAESSSSDSD</sequence>
<keyword evidence="3" id="KW-1185">Reference proteome</keyword>
<name>A0A822ZKB3_NELNU</name>
<proteinExistence type="predicted"/>